<dbReference type="GO" id="GO:0000105">
    <property type="term" value="P:L-histidine biosynthetic process"/>
    <property type="evidence" value="ECO:0007669"/>
    <property type="project" value="UniProtKB-UniRule"/>
</dbReference>
<dbReference type="GO" id="GO:0005737">
    <property type="term" value="C:cytoplasm"/>
    <property type="evidence" value="ECO:0007669"/>
    <property type="project" value="TreeGrafter"/>
</dbReference>
<feature type="domain" description="PHP" evidence="9">
    <location>
        <begin position="5"/>
        <end position="189"/>
    </location>
</feature>
<dbReference type="GO" id="GO:0004401">
    <property type="term" value="F:histidinol-phosphatase activity"/>
    <property type="evidence" value="ECO:0007669"/>
    <property type="project" value="UniProtKB-UniRule"/>
</dbReference>
<gene>
    <name evidence="10" type="ORF">PM10SUCC1_08120</name>
</gene>
<keyword evidence="5 8" id="KW-0378">Hydrolase</keyword>
<name>A0A9W6GHF4_9FUSO</name>
<dbReference type="PANTHER" id="PTHR21039:SF0">
    <property type="entry name" value="HISTIDINOL-PHOSPHATASE"/>
    <property type="match status" value="1"/>
</dbReference>
<evidence type="ECO:0000313" key="11">
    <source>
        <dbReference type="Proteomes" id="UP001144471"/>
    </source>
</evidence>
<proteinExistence type="inferred from homology"/>
<dbReference type="SUPFAM" id="SSF89550">
    <property type="entry name" value="PHP domain-like"/>
    <property type="match status" value="1"/>
</dbReference>
<protein>
    <recommendedName>
        <fullName evidence="3 8">Histidinol-phosphatase</fullName>
        <shortName evidence="8">HolPase</shortName>
        <ecNumber evidence="3 8">3.1.3.15</ecNumber>
    </recommendedName>
</protein>
<dbReference type="Pfam" id="PF02811">
    <property type="entry name" value="PHP"/>
    <property type="match status" value="1"/>
</dbReference>
<dbReference type="Gene3D" id="3.20.20.140">
    <property type="entry name" value="Metal-dependent hydrolases"/>
    <property type="match status" value="1"/>
</dbReference>
<comment type="pathway">
    <text evidence="1 8">Amino-acid biosynthesis; L-histidine biosynthesis; L-histidine from 5-phospho-alpha-D-ribose 1-diphosphate: step 8/9.</text>
</comment>
<evidence type="ECO:0000256" key="7">
    <source>
        <dbReference type="ARBA" id="ARBA00049158"/>
    </source>
</evidence>
<organism evidence="10 11">
    <name type="scientific">Propionigenium maris DSM 9537</name>
    <dbReference type="NCBI Taxonomy" id="1123000"/>
    <lineage>
        <taxon>Bacteria</taxon>
        <taxon>Fusobacteriati</taxon>
        <taxon>Fusobacteriota</taxon>
        <taxon>Fusobacteriia</taxon>
        <taxon>Fusobacteriales</taxon>
        <taxon>Fusobacteriaceae</taxon>
        <taxon>Propionigenium</taxon>
    </lineage>
</organism>
<evidence type="ECO:0000256" key="8">
    <source>
        <dbReference type="RuleBase" id="RU366003"/>
    </source>
</evidence>
<keyword evidence="4 8" id="KW-0028">Amino-acid biosynthesis</keyword>
<dbReference type="EC" id="3.1.3.15" evidence="3 8"/>
<dbReference type="PANTHER" id="PTHR21039">
    <property type="entry name" value="HISTIDINOL PHOSPHATASE-RELATED"/>
    <property type="match status" value="1"/>
</dbReference>
<evidence type="ECO:0000256" key="2">
    <source>
        <dbReference type="ARBA" id="ARBA00009152"/>
    </source>
</evidence>
<dbReference type="EMBL" id="BSDY01000003">
    <property type="protein sequence ID" value="GLI55298.1"/>
    <property type="molecule type" value="Genomic_DNA"/>
</dbReference>
<dbReference type="Proteomes" id="UP001144471">
    <property type="component" value="Unassembled WGS sequence"/>
</dbReference>
<sequence>MKKNFHSHTLYCNHSDLSVEESIRLHREAGYTVLGISEHAPIPGYTDSYRLQEDQVDEYIDEVREAAKRAEGIEVLCGVEAEYIVGDGEHLEYLRELRKRTDYLVMANHIVGDLKGGEFVHFSRNNPEPKHLKMNTELIMEGWNTGLFAFIAHPDSILKRYRWDKYAEEMAHEIGRFAQESGAILEINANGIRYGSNRSEDEGTHAYTNLNFWRIVGEYRVNVIVSGDTHFKRDITDPCVDEAVELAKAMGLNIVEDFRDI</sequence>
<accession>A0A9W6GHF4</accession>
<keyword evidence="11" id="KW-1185">Reference proteome</keyword>
<evidence type="ECO:0000256" key="3">
    <source>
        <dbReference type="ARBA" id="ARBA00013085"/>
    </source>
</evidence>
<dbReference type="AlphaFoldDB" id="A0A9W6GHF4"/>
<dbReference type="InterPro" id="IPR016195">
    <property type="entry name" value="Pol/histidinol_Pase-like"/>
</dbReference>
<comment type="similarity">
    <text evidence="2 8">Belongs to the PHP hydrolase family. HisK subfamily.</text>
</comment>
<evidence type="ECO:0000256" key="5">
    <source>
        <dbReference type="ARBA" id="ARBA00022801"/>
    </source>
</evidence>
<comment type="catalytic activity">
    <reaction evidence="7 8">
        <text>L-histidinol phosphate + H2O = L-histidinol + phosphate</text>
        <dbReference type="Rhea" id="RHEA:14465"/>
        <dbReference type="ChEBI" id="CHEBI:15377"/>
        <dbReference type="ChEBI" id="CHEBI:43474"/>
        <dbReference type="ChEBI" id="CHEBI:57699"/>
        <dbReference type="ChEBI" id="CHEBI:57980"/>
        <dbReference type="EC" id="3.1.3.15"/>
    </reaction>
</comment>
<evidence type="ECO:0000256" key="4">
    <source>
        <dbReference type="ARBA" id="ARBA00022605"/>
    </source>
</evidence>
<reference evidence="10" key="1">
    <citation type="submission" date="2022-12" db="EMBL/GenBank/DDBJ databases">
        <title>Reference genome sequencing for broad-spectrum identification of bacterial and archaeal isolates by mass spectrometry.</title>
        <authorList>
            <person name="Sekiguchi Y."/>
            <person name="Tourlousse D.M."/>
        </authorList>
    </citation>
    <scope>NUCLEOTIDE SEQUENCE</scope>
    <source>
        <strain evidence="10">10succ1</strain>
    </source>
</reference>
<evidence type="ECO:0000313" key="10">
    <source>
        <dbReference type="EMBL" id="GLI55298.1"/>
    </source>
</evidence>
<evidence type="ECO:0000256" key="6">
    <source>
        <dbReference type="ARBA" id="ARBA00023102"/>
    </source>
</evidence>
<dbReference type="InterPro" id="IPR004013">
    <property type="entry name" value="PHP_dom"/>
</dbReference>
<evidence type="ECO:0000259" key="9">
    <source>
        <dbReference type="Pfam" id="PF02811"/>
    </source>
</evidence>
<comment type="caution">
    <text evidence="10">The sequence shown here is derived from an EMBL/GenBank/DDBJ whole genome shotgun (WGS) entry which is preliminary data.</text>
</comment>
<evidence type="ECO:0000256" key="1">
    <source>
        <dbReference type="ARBA" id="ARBA00004970"/>
    </source>
</evidence>
<dbReference type="RefSeq" id="WP_281833652.1">
    <property type="nucleotide sequence ID" value="NZ_BSDY01000003.1"/>
</dbReference>
<dbReference type="InterPro" id="IPR010140">
    <property type="entry name" value="Histidinol_P_phosphatase_HisJ"/>
</dbReference>
<keyword evidence="6 8" id="KW-0368">Histidine biosynthesis</keyword>